<proteinExistence type="predicted"/>
<name>A0AAJ1I9K4_9SPIO</name>
<protein>
    <submittedName>
        <fullName evidence="1">Polysaccharide deacetylase family protein</fullName>
    </submittedName>
</protein>
<dbReference type="SUPFAM" id="SSF82171">
    <property type="entry name" value="DPP6 N-terminal domain-like"/>
    <property type="match status" value="1"/>
</dbReference>
<comment type="caution">
    <text evidence="1">The sequence shown here is derived from an EMBL/GenBank/DDBJ whole genome shotgun (WGS) entry which is preliminary data.</text>
</comment>
<feature type="non-terminal residue" evidence="1">
    <location>
        <position position="580"/>
    </location>
</feature>
<reference evidence="1 2" key="1">
    <citation type="submission" date="2022-12" db="EMBL/GenBank/DDBJ databases">
        <title>Metagenome assembled genome from gulf of manar.</title>
        <authorList>
            <person name="Kohli P."/>
            <person name="Pk S."/>
            <person name="Venkata Ramana C."/>
            <person name="Sasikala C."/>
        </authorList>
    </citation>
    <scope>NUCLEOTIDE SEQUENCE [LARGE SCALE GENOMIC DNA]</scope>
    <source>
        <strain evidence="1">JB008</strain>
    </source>
</reference>
<organism evidence="1 2">
    <name type="scientific">Candidatus Thalassospirochaeta sargassi</name>
    <dbReference type="NCBI Taxonomy" id="3119039"/>
    <lineage>
        <taxon>Bacteria</taxon>
        <taxon>Pseudomonadati</taxon>
        <taxon>Spirochaetota</taxon>
        <taxon>Spirochaetia</taxon>
        <taxon>Spirochaetales</taxon>
        <taxon>Spirochaetaceae</taxon>
        <taxon>Candidatus Thalassospirochaeta</taxon>
    </lineage>
</organism>
<gene>
    <name evidence="1" type="ORF">PQJ61_00040</name>
</gene>
<evidence type="ECO:0000313" key="1">
    <source>
        <dbReference type="EMBL" id="MDC7225134.1"/>
    </source>
</evidence>
<evidence type="ECO:0000313" key="2">
    <source>
        <dbReference type="Proteomes" id="UP001221217"/>
    </source>
</evidence>
<accession>A0AAJ1I9K4</accession>
<dbReference type="AlphaFoldDB" id="A0AAJ1I9K4"/>
<sequence>MAYYAENFIDMKKIPIFLLIFLSASSLWAEVEFKSPLFGHDDYLLFTADMDVPGYGSYSTLFNVQLESSTDSGLNQIDQLTIFPEEAVMLDGGRTLQLRNRFGLFRTSEDFSSINMMDSYPGFVDGEQIKTGKMFPSHPSPDGSYFAYLKPVSYGYGDLILYNVQSGVETTISENLDLSYSDEVVLWSPESDFLVYSKGGKVYYYSLEQLYEGKTLAEEFRMIGEGLISNIRWSEGKELFYLNDSVIYKIISAQLFTTSLYSDLMETGEIAGKLPFDFDPAFDSFYVSPDGEKIIFNKAGTNIFLYFLKNSDYISTGDVVSLPYLYLPRNTRIEKVVWPGNDIVTILTSSIEGGEQKTSVFRFDLRYTDEPLEFKEIPEQDVVDIELSLDHNSVAVLYPDRISVKDYRTWSTSETFEYDSPLKAFWLDEENMMITGRYSTEKYNIVSRKSDVLAVSQADSSGYSKDGSVFASSNGNMFIRSDGSWKRVLSIDKAAPVSVSDKYRVYTQPLSSGPYANMIMLRMLDSFGTISLFPYPETRYEPFPTREEDVNFENFSHGSRIRRREISLVFNAIDSAEGLT</sequence>
<dbReference type="EMBL" id="JAQQAL010000001">
    <property type="protein sequence ID" value="MDC7225134.1"/>
    <property type="molecule type" value="Genomic_DNA"/>
</dbReference>
<dbReference type="Proteomes" id="UP001221217">
    <property type="component" value="Unassembled WGS sequence"/>
</dbReference>